<dbReference type="AlphaFoldDB" id="A0AA88ME84"/>
<evidence type="ECO:0000256" key="1">
    <source>
        <dbReference type="SAM" id="MobiDB-lite"/>
    </source>
</evidence>
<protein>
    <submittedName>
        <fullName evidence="2">Uncharacterized protein</fullName>
    </submittedName>
</protein>
<name>A0AA88ME84_TACVA</name>
<evidence type="ECO:0000313" key="2">
    <source>
        <dbReference type="EMBL" id="KAK2834804.1"/>
    </source>
</evidence>
<evidence type="ECO:0000313" key="3">
    <source>
        <dbReference type="Proteomes" id="UP001187315"/>
    </source>
</evidence>
<reference evidence="2" key="1">
    <citation type="submission" date="2023-08" db="EMBL/GenBank/DDBJ databases">
        <title>Pelteobagrus vachellii genome.</title>
        <authorList>
            <person name="Liu H."/>
        </authorList>
    </citation>
    <scope>NUCLEOTIDE SEQUENCE</scope>
    <source>
        <strain evidence="2">PRFRI_2022a</strain>
        <tissue evidence="2">Muscle</tissue>
    </source>
</reference>
<dbReference type="Proteomes" id="UP001187315">
    <property type="component" value="Unassembled WGS sequence"/>
</dbReference>
<accession>A0AA88ME84</accession>
<keyword evidence="3" id="KW-1185">Reference proteome</keyword>
<feature type="region of interest" description="Disordered" evidence="1">
    <location>
        <begin position="41"/>
        <end position="69"/>
    </location>
</feature>
<comment type="caution">
    <text evidence="2">The sequence shown here is derived from an EMBL/GenBank/DDBJ whole genome shotgun (WGS) entry which is preliminary data.</text>
</comment>
<gene>
    <name evidence="2" type="ORF">Q7C36_015505</name>
</gene>
<organism evidence="2 3">
    <name type="scientific">Tachysurus vachellii</name>
    <name type="common">Darkbarbel catfish</name>
    <name type="synonym">Pelteobagrus vachellii</name>
    <dbReference type="NCBI Taxonomy" id="175792"/>
    <lineage>
        <taxon>Eukaryota</taxon>
        <taxon>Metazoa</taxon>
        <taxon>Chordata</taxon>
        <taxon>Craniata</taxon>
        <taxon>Vertebrata</taxon>
        <taxon>Euteleostomi</taxon>
        <taxon>Actinopterygii</taxon>
        <taxon>Neopterygii</taxon>
        <taxon>Teleostei</taxon>
        <taxon>Ostariophysi</taxon>
        <taxon>Siluriformes</taxon>
        <taxon>Bagridae</taxon>
        <taxon>Tachysurus</taxon>
    </lineage>
</organism>
<dbReference type="EMBL" id="JAVHJS010000015">
    <property type="protein sequence ID" value="KAK2834804.1"/>
    <property type="molecule type" value="Genomic_DNA"/>
</dbReference>
<sequence length="120" mass="13112">MAGGPQNFKQISEPRTINIDVREGGVHTGAILEGNEFRGQVISRTSYTGPPTREGEGSGPVMPREQNDRTISIRNDGSQSHQNIVHNNAFGGDVVVEHNINIQPVGQNNENIDEGRIDLR</sequence>
<proteinExistence type="predicted"/>